<feature type="domain" description="GMP phosphodiesterase delta subunit" evidence="5">
    <location>
        <begin position="50"/>
        <end position="202"/>
    </location>
</feature>
<dbReference type="PANTHER" id="PTHR12951:SF1">
    <property type="entry name" value="PROTEIN UNC-119 HOMOLOG"/>
    <property type="match status" value="1"/>
</dbReference>
<dbReference type="Gene3D" id="2.70.50.40">
    <property type="entry name" value="GMP phosphodiesterase, delta subunit"/>
    <property type="match status" value="1"/>
</dbReference>
<dbReference type="InterPro" id="IPR014756">
    <property type="entry name" value="Ig_E-set"/>
</dbReference>
<evidence type="ECO:0000259" key="5">
    <source>
        <dbReference type="Pfam" id="PF05351"/>
    </source>
</evidence>
<dbReference type="InterPro" id="IPR008015">
    <property type="entry name" value="PDED_dom"/>
</dbReference>
<accession>A0A078B7T0</accession>
<keyword evidence="7" id="KW-1185">Reference proteome</keyword>
<dbReference type="InterPro" id="IPR037036">
    <property type="entry name" value="PDED_dom_sf"/>
</dbReference>
<evidence type="ECO:0000256" key="4">
    <source>
        <dbReference type="ARBA" id="ARBA00023121"/>
    </source>
</evidence>
<dbReference type="EMBL" id="CCKQ01018468">
    <property type="protein sequence ID" value="CDW90439.1"/>
    <property type="molecule type" value="Genomic_DNA"/>
</dbReference>
<evidence type="ECO:0000256" key="3">
    <source>
        <dbReference type="ARBA" id="ARBA00022927"/>
    </source>
</evidence>
<gene>
    <name evidence="6" type="primary">Contig10539.g532</name>
    <name evidence="6" type="ORF">STYLEM_19582</name>
</gene>
<dbReference type="Proteomes" id="UP000039865">
    <property type="component" value="Unassembled WGS sequence"/>
</dbReference>
<dbReference type="GO" id="GO:0060271">
    <property type="term" value="P:cilium assembly"/>
    <property type="evidence" value="ECO:0007669"/>
    <property type="project" value="TreeGrafter"/>
</dbReference>
<keyword evidence="3" id="KW-0653">Protein transport</keyword>
<dbReference type="OrthoDB" id="10248777at2759"/>
<organism evidence="6 7">
    <name type="scientific">Stylonychia lemnae</name>
    <name type="common">Ciliate</name>
    <dbReference type="NCBI Taxonomy" id="5949"/>
    <lineage>
        <taxon>Eukaryota</taxon>
        <taxon>Sar</taxon>
        <taxon>Alveolata</taxon>
        <taxon>Ciliophora</taxon>
        <taxon>Intramacronucleata</taxon>
        <taxon>Spirotrichea</taxon>
        <taxon>Stichotrichia</taxon>
        <taxon>Sporadotrichida</taxon>
        <taxon>Oxytrichidae</taxon>
        <taxon>Stylonychinae</taxon>
        <taxon>Stylonychia</taxon>
    </lineage>
</organism>
<comment type="similarity">
    <text evidence="1">Belongs to the PDE6D/unc-119 family.</text>
</comment>
<keyword evidence="4" id="KW-0446">Lipid-binding</keyword>
<dbReference type="GO" id="GO:0008289">
    <property type="term" value="F:lipid binding"/>
    <property type="evidence" value="ECO:0007669"/>
    <property type="project" value="UniProtKB-KW"/>
</dbReference>
<name>A0A078B7T0_STYLE</name>
<dbReference type="OMA" id="HYLCRPE"/>
<evidence type="ECO:0000313" key="6">
    <source>
        <dbReference type="EMBL" id="CDW90439.1"/>
    </source>
</evidence>
<dbReference type="InParanoid" id="A0A078B7T0"/>
<evidence type="ECO:0000313" key="7">
    <source>
        <dbReference type="Proteomes" id="UP000039865"/>
    </source>
</evidence>
<dbReference type="GO" id="GO:0005929">
    <property type="term" value="C:cilium"/>
    <property type="evidence" value="ECO:0007669"/>
    <property type="project" value="TreeGrafter"/>
</dbReference>
<dbReference type="SUPFAM" id="SSF81296">
    <property type="entry name" value="E set domains"/>
    <property type="match status" value="1"/>
</dbReference>
<evidence type="ECO:0000256" key="2">
    <source>
        <dbReference type="ARBA" id="ARBA00022448"/>
    </source>
</evidence>
<keyword evidence="2" id="KW-0813">Transport</keyword>
<dbReference type="InterPro" id="IPR051519">
    <property type="entry name" value="PDE6D_unc-119_myristoyl-bd"/>
</dbReference>
<dbReference type="AlphaFoldDB" id="A0A078B7T0"/>
<protein>
    <recommendedName>
        <fullName evidence="5">GMP phosphodiesterase delta subunit domain-containing protein</fullName>
    </recommendedName>
</protein>
<dbReference type="GO" id="GO:0042953">
    <property type="term" value="P:lipoprotein transport"/>
    <property type="evidence" value="ECO:0007669"/>
    <property type="project" value="TreeGrafter"/>
</dbReference>
<evidence type="ECO:0000256" key="1">
    <source>
        <dbReference type="ARBA" id="ARBA00008102"/>
    </source>
</evidence>
<sequence length="208" mass="24059">MEGTLNDYMSKLSVNQTSSAPMHCSYEDATPDYVKALTNPTDQFLCKISDNWPNLKFGGFKIRDMVSQITLVEVQDDEVDNENLQDSDDPKTRVIKYHLGPDFLRLQTVGLTLNFSNGEKPINNMLMVERHYFRGKVIRSYEFKFGFVIPNSTNSWEFIYDLPQLDDQVKTEIVTAPWEVKSDSFFFADGKLIIHNRAEYNYAPLEDE</sequence>
<proteinExistence type="inferred from homology"/>
<dbReference type="PANTHER" id="PTHR12951">
    <property type="entry name" value="RETINAL PROTEIN 4"/>
    <property type="match status" value="1"/>
</dbReference>
<dbReference type="Pfam" id="PF05351">
    <property type="entry name" value="GMP_PDE_delta"/>
    <property type="match status" value="1"/>
</dbReference>
<dbReference type="FunFam" id="2.70.50.40:FF:000003">
    <property type="entry name" value="UNC119 homologue, putative"/>
    <property type="match status" value="1"/>
</dbReference>
<reference evidence="6 7" key="1">
    <citation type="submission" date="2014-06" db="EMBL/GenBank/DDBJ databases">
        <authorList>
            <person name="Swart Estienne"/>
        </authorList>
    </citation>
    <scope>NUCLEOTIDE SEQUENCE [LARGE SCALE GENOMIC DNA]</scope>
    <source>
        <strain evidence="6 7">130c</strain>
    </source>
</reference>